<keyword evidence="3" id="KW-1133">Transmembrane helix</keyword>
<evidence type="ECO:0000256" key="1">
    <source>
        <dbReference type="ARBA" id="ARBA00004685"/>
    </source>
</evidence>
<reference evidence="4" key="1">
    <citation type="journal article" date="2015" name="Genome Announc.">
        <title>Draft Genome Sequence of the Pathogenic Filamentous Fungus Aspergillus udagawae Strain IFM 46973T.</title>
        <authorList>
            <person name="Kusuya Y."/>
            <person name="Takahashi-Nakaguchi A."/>
            <person name="Takahashi H."/>
            <person name="Yaguchi T."/>
        </authorList>
    </citation>
    <scope>NUCLEOTIDE SEQUENCE</scope>
    <source>
        <strain evidence="4">IFM 46973</strain>
    </source>
</reference>
<evidence type="ECO:0000313" key="5">
    <source>
        <dbReference type="Proteomes" id="UP000036893"/>
    </source>
</evidence>
<dbReference type="InterPro" id="IPR021765">
    <property type="entry name" value="UstYa-like"/>
</dbReference>
<dbReference type="AlphaFoldDB" id="A0A8E0UVX2"/>
<name>A0A8E0UVX2_9EURO</name>
<gene>
    <name evidence="4" type="ORF">Aud_001683</name>
</gene>
<comment type="similarity">
    <text evidence="2">Belongs to the ustYa family.</text>
</comment>
<reference evidence="4" key="2">
    <citation type="submission" date="2021-01" db="EMBL/GenBank/DDBJ databases">
        <title>Pan-genome distribution and transcriptional activeness of fungal secondary metabolism genes in Aspergillus section Fumigati.</title>
        <authorList>
            <person name="Takahashi H."/>
            <person name="Umemura M."/>
            <person name="Ninomiya A."/>
            <person name="Kusuya Y."/>
            <person name="Urayama S."/>
            <person name="Shimizu M."/>
            <person name="Watanabe A."/>
            <person name="Kamei K."/>
            <person name="Yaguchi T."/>
            <person name="Hagiwara D."/>
        </authorList>
    </citation>
    <scope>NUCLEOTIDE SEQUENCE</scope>
    <source>
        <strain evidence="4">IFM 46973</strain>
    </source>
</reference>
<evidence type="ECO:0000256" key="2">
    <source>
        <dbReference type="ARBA" id="ARBA00035112"/>
    </source>
</evidence>
<evidence type="ECO:0000313" key="4">
    <source>
        <dbReference type="EMBL" id="GIC85843.1"/>
    </source>
</evidence>
<dbReference type="Pfam" id="PF11807">
    <property type="entry name" value="UstYa"/>
    <property type="match status" value="1"/>
</dbReference>
<dbReference type="EMBL" id="BBXM02000001">
    <property type="protein sequence ID" value="GIC85843.1"/>
    <property type="molecule type" value="Genomic_DNA"/>
</dbReference>
<sequence>MFNMRRGSDALQPYLSEEEHEDSIGIRASEGDAFISGEKRHNSFQNSSRQFWVRLLTYILLAVAWILSIFFSMYIAGQRGHYCEGLSEVAPTELWSVQPAIEVEKVRFSGTLEFDNNSTLISTYWNPSAPKYTGEPSEELDDLWNALIHPDGVDLRGEEAKSIYGKTFEKPGGWSIVSIDVFHQLHCLNVLRQALRPDYYTRHDPEPAYSIHINHCLDHLRQALMCHVDVTPIPVLWAEKEDRPLNDFQVEHTCRNFWKVKDWARERSAHKHEYKDPLPH</sequence>
<dbReference type="PANTHER" id="PTHR33365">
    <property type="entry name" value="YALI0B05434P"/>
    <property type="match status" value="1"/>
</dbReference>
<evidence type="ECO:0008006" key="6">
    <source>
        <dbReference type="Google" id="ProtNLM"/>
    </source>
</evidence>
<accession>A0A8E0UVX2</accession>
<feature type="transmembrane region" description="Helical" evidence="3">
    <location>
        <begin position="55"/>
        <end position="76"/>
    </location>
</feature>
<keyword evidence="3" id="KW-0812">Transmembrane</keyword>
<comment type="pathway">
    <text evidence="1">Mycotoxin biosynthesis.</text>
</comment>
<protein>
    <recommendedName>
        <fullName evidence="6">Tat pathway signal sequence</fullName>
    </recommendedName>
</protein>
<dbReference type="GO" id="GO:0043386">
    <property type="term" value="P:mycotoxin biosynthetic process"/>
    <property type="evidence" value="ECO:0007669"/>
    <property type="project" value="InterPro"/>
</dbReference>
<dbReference type="PANTHER" id="PTHR33365:SF4">
    <property type="entry name" value="CYCLOCHLOROTINE BIOSYNTHESIS PROTEIN O"/>
    <property type="match status" value="1"/>
</dbReference>
<organism evidence="4 5">
    <name type="scientific">Aspergillus udagawae</name>
    <dbReference type="NCBI Taxonomy" id="91492"/>
    <lineage>
        <taxon>Eukaryota</taxon>
        <taxon>Fungi</taxon>
        <taxon>Dikarya</taxon>
        <taxon>Ascomycota</taxon>
        <taxon>Pezizomycotina</taxon>
        <taxon>Eurotiomycetes</taxon>
        <taxon>Eurotiomycetidae</taxon>
        <taxon>Eurotiales</taxon>
        <taxon>Aspergillaceae</taxon>
        <taxon>Aspergillus</taxon>
        <taxon>Aspergillus subgen. Fumigati</taxon>
    </lineage>
</organism>
<evidence type="ECO:0000256" key="3">
    <source>
        <dbReference type="SAM" id="Phobius"/>
    </source>
</evidence>
<dbReference type="GeneID" id="66989159"/>
<dbReference type="Proteomes" id="UP000036893">
    <property type="component" value="Unassembled WGS sequence"/>
</dbReference>
<proteinExistence type="inferred from homology"/>
<keyword evidence="3" id="KW-0472">Membrane</keyword>
<dbReference type="RefSeq" id="XP_043143109.1">
    <property type="nucleotide sequence ID" value="XM_043287174.1"/>
</dbReference>
<comment type="caution">
    <text evidence="4">The sequence shown here is derived from an EMBL/GenBank/DDBJ whole genome shotgun (WGS) entry which is preliminary data.</text>
</comment>